<dbReference type="InterPro" id="IPR050564">
    <property type="entry name" value="F420-G6PD/mer"/>
</dbReference>
<reference evidence="3 4" key="1">
    <citation type="submission" date="2022-06" db="EMBL/GenBank/DDBJ databases">
        <title>Genomic Encyclopedia of Archaeal and Bacterial Type Strains, Phase II (KMG-II): from individual species to whole genera.</title>
        <authorList>
            <person name="Goeker M."/>
        </authorList>
    </citation>
    <scope>NUCLEOTIDE SEQUENCE [LARGE SCALE GENOMIC DNA]</scope>
    <source>
        <strain evidence="3 4">DSM 44693</strain>
    </source>
</reference>
<dbReference type="EMBL" id="JAMTCJ010000003">
    <property type="protein sequence ID" value="MCP2177322.1"/>
    <property type="molecule type" value="Genomic_DNA"/>
</dbReference>
<comment type="caution">
    <text evidence="3">The sequence shown here is derived from an EMBL/GenBank/DDBJ whole genome shotgun (WGS) entry which is preliminary data.</text>
</comment>
<protein>
    <submittedName>
        <fullName evidence="3">Luciferase-like monooxygenase</fullName>
    </submittedName>
</protein>
<sequence length="287" mass="31537">MRHGIAILPEYRWTDARPLWERAEELGFDHAWTYDHVVWGGLPESEWFGAIPTLTAAATVTSRISLGIFVASPNFRHPAPFARELQTVADVSGDRLLVGLGAGGDPDSTIQGGEALSARHRVDRLQEFTELLDQVLSADHVTSEGRWFSTTDMRLRGTPIRPRNPLLLAGNGPRSVDYAARTGDGWITTGPRADDLDAWFDAVAVSSAKLDDSLDRAGRARADFPTYLSLDSSPVASLSSLSLYGDMTGRAAELGFSDVICHWPRDTDPYRASVEVLDEVAEQFLRR</sequence>
<evidence type="ECO:0000313" key="4">
    <source>
        <dbReference type="Proteomes" id="UP001206895"/>
    </source>
</evidence>
<gene>
    <name evidence="3" type="ORF">LX13_003150</name>
</gene>
<dbReference type="InterPro" id="IPR011251">
    <property type="entry name" value="Luciferase-like_dom"/>
</dbReference>
<proteinExistence type="predicted"/>
<evidence type="ECO:0000256" key="1">
    <source>
        <dbReference type="ARBA" id="ARBA00023002"/>
    </source>
</evidence>
<dbReference type="Gene3D" id="3.20.20.30">
    <property type="entry name" value="Luciferase-like domain"/>
    <property type="match status" value="1"/>
</dbReference>
<keyword evidence="1" id="KW-0560">Oxidoreductase</keyword>
<evidence type="ECO:0000313" key="3">
    <source>
        <dbReference type="EMBL" id="MCP2177322.1"/>
    </source>
</evidence>
<dbReference type="RefSeq" id="WP_253662270.1">
    <property type="nucleotide sequence ID" value="NZ_BAAAJQ010000001.1"/>
</dbReference>
<feature type="domain" description="Luciferase-like" evidence="2">
    <location>
        <begin position="12"/>
        <end position="223"/>
    </location>
</feature>
<name>A0ABT1HGE9_9NOCA</name>
<evidence type="ECO:0000259" key="2">
    <source>
        <dbReference type="Pfam" id="PF00296"/>
    </source>
</evidence>
<dbReference type="Proteomes" id="UP001206895">
    <property type="component" value="Unassembled WGS sequence"/>
</dbReference>
<accession>A0ABT1HGE9</accession>
<dbReference type="PANTHER" id="PTHR43244:SF1">
    <property type="entry name" value="5,10-METHYLENETETRAHYDROMETHANOPTERIN REDUCTASE"/>
    <property type="match status" value="1"/>
</dbReference>
<dbReference type="Pfam" id="PF00296">
    <property type="entry name" value="Bac_luciferase"/>
    <property type="match status" value="1"/>
</dbReference>
<dbReference type="SUPFAM" id="SSF51679">
    <property type="entry name" value="Bacterial luciferase-like"/>
    <property type="match status" value="1"/>
</dbReference>
<keyword evidence="4" id="KW-1185">Reference proteome</keyword>
<dbReference type="InterPro" id="IPR036661">
    <property type="entry name" value="Luciferase-like_sf"/>
</dbReference>
<dbReference type="PANTHER" id="PTHR43244">
    <property type="match status" value="1"/>
</dbReference>
<organism evidence="3 4">
    <name type="scientific">Williamsia maris</name>
    <dbReference type="NCBI Taxonomy" id="72806"/>
    <lineage>
        <taxon>Bacteria</taxon>
        <taxon>Bacillati</taxon>
        <taxon>Actinomycetota</taxon>
        <taxon>Actinomycetes</taxon>
        <taxon>Mycobacteriales</taxon>
        <taxon>Nocardiaceae</taxon>
        <taxon>Williamsia</taxon>
    </lineage>
</organism>